<name>A0A1M5U8X3_9FLAO</name>
<dbReference type="OrthoDB" id="8445243at2"/>
<dbReference type="Gene3D" id="3.10.450.50">
    <property type="match status" value="1"/>
</dbReference>
<evidence type="ECO:0000313" key="2">
    <source>
        <dbReference type="EMBL" id="SHH59380.1"/>
    </source>
</evidence>
<evidence type="ECO:0000313" key="3">
    <source>
        <dbReference type="Proteomes" id="UP000184047"/>
    </source>
</evidence>
<dbReference type="RefSeq" id="WP_139258875.1">
    <property type="nucleotide sequence ID" value="NZ_FQWT01000005.1"/>
</dbReference>
<accession>A0A1M5U8X3</accession>
<dbReference type="EMBL" id="FQWT01000005">
    <property type="protein sequence ID" value="SHH59380.1"/>
    <property type="molecule type" value="Genomic_DNA"/>
</dbReference>
<dbReference type="Proteomes" id="UP000184047">
    <property type="component" value="Unassembled WGS sequence"/>
</dbReference>
<dbReference type="STRING" id="421058.SAMN05421866_3120"/>
<dbReference type="AlphaFoldDB" id="A0A1M5U8X3"/>
<dbReference type="SUPFAM" id="SSF54427">
    <property type="entry name" value="NTF2-like"/>
    <property type="match status" value="1"/>
</dbReference>
<feature type="signal peptide" evidence="1">
    <location>
        <begin position="1"/>
        <end position="26"/>
    </location>
</feature>
<evidence type="ECO:0000256" key="1">
    <source>
        <dbReference type="SAM" id="SignalP"/>
    </source>
</evidence>
<reference evidence="3" key="1">
    <citation type="submission" date="2016-11" db="EMBL/GenBank/DDBJ databases">
        <authorList>
            <person name="Varghese N."/>
            <person name="Submissions S."/>
        </authorList>
    </citation>
    <scope>NUCLEOTIDE SEQUENCE [LARGE SCALE GENOMIC DNA]</scope>
    <source>
        <strain evidence="3">DSM 19055</strain>
    </source>
</reference>
<dbReference type="InterPro" id="IPR032710">
    <property type="entry name" value="NTF2-like_dom_sf"/>
</dbReference>
<dbReference type="Pfam" id="PF12893">
    <property type="entry name" value="Lumazine_bd_2"/>
    <property type="match status" value="1"/>
</dbReference>
<keyword evidence="1" id="KW-0732">Signal</keyword>
<proteinExistence type="predicted"/>
<dbReference type="InterPro" id="IPR039437">
    <property type="entry name" value="FrzH/put_lumazine-bd"/>
</dbReference>
<sequence>MKKTVLILSVVLTALTISMMTTKVNAQKTDLKIVSLTETQVYLDEFKKFVEVPKEYLFHSVSKVKADNISAYLFRFEKQENKGLGGEYFSFLISEDKQILGFTNMNKKYSDTKMISKAETEKIAKEFLLKMDKSLANDLKNLWIERHDEEILVNGQKTVLAGMKYKCYRPSQKDYAWVIVGFDGSVMTFERKIKWNNSEQKRITEKWLHDSWLKEQKIWVQSEEEILKNMVKKTFVNGALNELNTEAMRQGFHPDFAILIAKDDKLNRLFLNDWINVVEQYKNSEEQVNSGVRNLEYTIKVLEITRKTAVVKTEFFRNKEIVITDYLSFIKFPDGWKAVGKISHEHIPNPLNLKF</sequence>
<organism evidence="2 3">
    <name type="scientific">Chryseobacterium oranimense</name>
    <dbReference type="NCBI Taxonomy" id="421058"/>
    <lineage>
        <taxon>Bacteria</taxon>
        <taxon>Pseudomonadati</taxon>
        <taxon>Bacteroidota</taxon>
        <taxon>Flavobacteriia</taxon>
        <taxon>Flavobacteriales</taxon>
        <taxon>Weeksellaceae</taxon>
        <taxon>Chryseobacterium group</taxon>
        <taxon>Chryseobacterium</taxon>
    </lineage>
</organism>
<gene>
    <name evidence="2" type="ORF">SAMN05421866_3120</name>
</gene>
<feature type="chain" id="PRO_5013133102" evidence="1">
    <location>
        <begin position="27"/>
        <end position="355"/>
    </location>
</feature>
<protein>
    <submittedName>
        <fullName evidence="2">Putative lumazine-binding</fullName>
    </submittedName>
</protein>
<keyword evidence="3" id="KW-1185">Reference proteome</keyword>